<evidence type="ECO:0000313" key="2">
    <source>
        <dbReference type="EMBL" id="KAJ8401927.1"/>
    </source>
</evidence>
<feature type="non-terminal residue" evidence="2">
    <location>
        <position position="1"/>
    </location>
</feature>
<organism evidence="2 3">
    <name type="scientific">Aldrovandia affinis</name>
    <dbReference type="NCBI Taxonomy" id="143900"/>
    <lineage>
        <taxon>Eukaryota</taxon>
        <taxon>Metazoa</taxon>
        <taxon>Chordata</taxon>
        <taxon>Craniata</taxon>
        <taxon>Vertebrata</taxon>
        <taxon>Euteleostomi</taxon>
        <taxon>Actinopterygii</taxon>
        <taxon>Neopterygii</taxon>
        <taxon>Teleostei</taxon>
        <taxon>Notacanthiformes</taxon>
        <taxon>Halosauridae</taxon>
        <taxon>Aldrovandia</taxon>
    </lineage>
</organism>
<dbReference type="Proteomes" id="UP001221898">
    <property type="component" value="Unassembled WGS sequence"/>
</dbReference>
<accession>A0AAD7SG40</accession>
<dbReference type="AlphaFoldDB" id="A0AAD7SG40"/>
<evidence type="ECO:0000313" key="3">
    <source>
        <dbReference type="Proteomes" id="UP001221898"/>
    </source>
</evidence>
<proteinExistence type="predicted"/>
<gene>
    <name evidence="2" type="ORF">AAFF_G00375080</name>
</gene>
<sequence length="82" mass="8850">MKVRKKEDRCLTTGFRPDSEAIRFPSPLAGTRKLALSTSMGSSALPKRLGNRGVPQRGVTTGLGPANPTAVWGRPSTMVWIK</sequence>
<reference evidence="2" key="1">
    <citation type="journal article" date="2023" name="Science">
        <title>Genome structures resolve the early diversification of teleost fishes.</title>
        <authorList>
            <person name="Parey E."/>
            <person name="Louis A."/>
            <person name="Montfort J."/>
            <person name="Bouchez O."/>
            <person name="Roques C."/>
            <person name="Iampietro C."/>
            <person name="Lluch J."/>
            <person name="Castinel A."/>
            <person name="Donnadieu C."/>
            <person name="Desvignes T."/>
            <person name="Floi Bucao C."/>
            <person name="Jouanno E."/>
            <person name="Wen M."/>
            <person name="Mejri S."/>
            <person name="Dirks R."/>
            <person name="Jansen H."/>
            <person name="Henkel C."/>
            <person name="Chen W.J."/>
            <person name="Zahm M."/>
            <person name="Cabau C."/>
            <person name="Klopp C."/>
            <person name="Thompson A.W."/>
            <person name="Robinson-Rechavi M."/>
            <person name="Braasch I."/>
            <person name="Lecointre G."/>
            <person name="Bobe J."/>
            <person name="Postlethwait J.H."/>
            <person name="Berthelot C."/>
            <person name="Roest Crollius H."/>
            <person name="Guiguen Y."/>
        </authorList>
    </citation>
    <scope>NUCLEOTIDE SEQUENCE</scope>
    <source>
        <strain evidence="2">NC1722</strain>
    </source>
</reference>
<name>A0AAD7SG40_9TELE</name>
<feature type="region of interest" description="Disordered" evidence="1">
    <location>
        <begin position="42"/>
        <end position="68"/>
    </location>
</feature>
<dbReference type="EMBL" id="JAINUG010000067">
    <property type="protein sequence ID" value="KAJ8401927.1"/>
    <property type="molecule type" value="Genomic_DNA"/>
</dbReference>
<keyword evidence="3" id="KW-1185">Reference proteome</keyword>
<comment type="caution">
    <text evidence="2">The sequence shown here is derived from an EMBL/GenBank/DDBJ whole genome shotgun (WGS) entry which is preliminary data.</text>
</comment>
<protein>
    <submittedName>
        <fullName evidence="2">Uncharacterized protein</fullName>
    </submittedName>
</protein>
<evidence type="ECO:0000256" key="1">
    <source>
        <dbReference type="SAM" id="MobiDB-lite"/>
    </source>
</evidence>